<name>A0A4R1CJJ8_9ACTN</name>
<dbReference type="GO" id="GO:0046872">
    <property type="term" value="F:metal ion binding"/>
    <property type="evidence" value="ECO:0007669"/>
    <property type="project" value="UniProtKB-KW"/>
</dbReference>
<evidence type="ECO:0000256" key="5">
    <source>
        <dbReference type="ARBA" id="ARBA00023002"/>
    </source>
</evidence>
<evidence type="ECO:0000313" key="9">
    <source>
        <dbReference type="EMBL" id="TCJ30356.1"/>
    </source>
</evidence>
<dbReference type="SUPFAM" id="SSF46548">
    <property type="entry name" value="alpha-helical ferredoxin"/>
    <property type="match status" value="1"/>
</dbReference>
<evidence type="ECO:0000256" key="4">
    <source>
        <dbReference type="ARBA" id="ARBA00022827"/>
    </source>
</evidence>
<dbReference type="Pfam" id="PF02913">
    <property type="entry name" value="FAD-oxidase_C"/>
    <property type="match status" value="1"/>
</dbReference>
<dbReference type="InterPro" id="IPR036318">
    <property type="entry name" value="FAD-bd_PCMH-like_sf"/>
</dbReference>
<keyword evidence="2" id="KW-0285">Flavoprotein</keyword>
<dbReference type="GO" id="GO:0004458">
    <property type="term" value="F:D-lactate dehydrogenase (cytochrome) activity"/>
    <property type="evidence" value="ECO:0007669"/>
    <property type="project" value="TreeGrafter"/>
</dbReference>
<dbReference type="EMBL" id="SJZJ01000004">
    <property type="protein sequence ID" value="TCJ30356.1"/>
    <property type="molecule type" value="Genomic_DNA"/>
</dbReference>
<dbReference type="InterPro" id="IPR016164">
    <property type="entry name" value="FAD-linked_Oxase-like_C"/>
</dbReference>
<dbReference type="SUPFAM" id="SSF55103">
    <property type="entry name" value="FAD-linked oxidases, C-terminal domain"/>
    <property type="match status" value="1"/>
</dbReference>
<evidence type="ECO:0000256" key="2">
    <source>
        <dbReference type="ARBA" id="ARBA00022630"/>
    </source>
</evidence>
<dbReference type="Gene3D" id="3.30.70.2740">
    <property type="match status" value="1"/>
</dbReference>
<dbReference type="PANTHER" id="PTHR11748">
    <property type="entry name" value="D-LACTATE DEHYDROGENASE"/>
    <property type="match status" value="1"/>
</dbReference>
<dbReference type="Pfam" id="PF13183">
    <property type="entry name" value="Fer4_8"/>
    <property type="match status" value="1"/>
</dbReference>
<comment type="cofactor">
    <cofactor evidence="1">
        <name>FAD</name>
        <dbReference type="ChEBI" id="CHEBI:57692"/>
    </cofactor>
</comment>
<dbReference type="Gene3D" id="1.10.45.10">
    <property type="entry name" value="Vanillyl-alcohol Oxidase, Chain A, domain 4"/>
    <property type="match status" value="1"/>
</dbReference>
<accession>A0A4R1CJJ8</accession>
<dbReference type="InterPro" id="IPR004113">
    <property type="entry name" value="FAD-bd_oxidored_4_C"/>
</dbReference>
<dbReference type="InterPro" id="IPR016166">
    <property type="entry name" value="FAD-bd_PCMH"/>
</dbReference>
<evidence type="ECO:0000256" key="6">
    <source>
        <dbReference type="ARBA" id="ARBA00023004"/>
    </source>
</evidence>
<dbReference type="InterPro" id="IPR017900">
    <property type="entry name" value="4Fe4S_Fe_S_CS"/>
</dbReference>
<keyword evidence="4" id="KW-0274">FAD</keyword>
<dbReference type="Proteomes" id="UP000295453">
    <property type="component" value="Unassembled WGS sequence"/>
</dbReference>
<feature type="domain" description="FAD-binding PCMH-type" evidence="8">
    <location>
        <begin position="36"/>
        <end position="249"/>
    </location>
</feature>
<organism evidence="9 10">
    <name type="scientific">Nocardioides jejuensis</name>
    <dbReference type="NCBI Taxonomy" id="2502782"/>
    <lineage>
        <taxon>Bacteria</taxon>
        <taxon>Bacillati</taxon>
        <taxon>Actinomycetota</taxon>
        <taxon>Actinomycetes</taxon>
        <taxon>Propionibacteriales</taxon>
        <taxon>Nocardioidaceae</taxon>
        <taxon>Nocardioides</taxon>
    </lineage>
</organism>
<dbReference type="InterPro" id="IPR006094">
    <property type="entry name" value="Oxid_FAD_bind_N"/>
</dbReference>
<dbReference type="GO" id="GO:0051536">
    <property type="term" value="F:iron-sulfur cluster binding"/>
    <property type="evidence" value="ECO:0007669"/>
    <property type="project" value="UniProtKB-KW"/>
</dbReference>
<dbReference type="InterPro" id="IPR016169">
    <property type="entry name" value="FAD-bd_PCMH_sub2"/>
</dbReference>
<reference evidence="9 10" key="1">
    <citation type="submission" date="2019-03" db="EMBL/GenBank/DDBJ databases">
        <authorList>
            <person name="Kim M.K.M."/>
        </authorList>
    </citation>
    <scope>NUCLEOTIDE SEQUENCE [LARGE SCALE GENOMIC DNA]</scope>
    <source>
        <strain evidence="9 10">18JY15-6</strain>
    </source>
</reference>
<dbReference type="PROSITE" id="PS51387">
    <property type="entry name" value="FAD_PCMH"/>
    <property type="match status" value="1"/>
</dbReference>
<dbReference type="SUPFAM" id="SSF56176">
    <property type="entry name" value="FAD-binding/transporter-associated domain-like"/>
    <property type="match status" value="1"/>
</dbReference>
<dbReference type="OrthoDB" id="9770306at2"/>
<proteinExistence type="predicted"/>
<evidence type="ECO:0000256" key="1">
    <source>
        <dbReference type="ARBA" id="ARBA00001974"/>
    </source>
</evidence>
<dbReference type="Gene3D" id="3.30.465.10">
    <property type="match status" value="1"/>
</dbReference>
<dbReference type="PANTHER" id="PTHR11748:SF119">
    <property type="entry name" value="D-2-HYDROXYGLUTARATE DEHYDROGENASE"/>
    <property type="match status" value="1"/>
</dbReference>
<keyword evidence="10" id="KW-1185">Reference proteome</keyword>
<evidence type="ECO:0000313" key="10">
    <source>
        <dbReference type="Proteomes" id="UP000295453"/>
    </source>
</evidence>
<dbReference type="RefSeq" id="WP_131581856.1">
    <property type="nucleotide sequence ID" value="NZ_SJZJ01000004.1"/>
</dbReference>
<keyword evidence="7" id="KW-0411">Iron-sulfur</keyword>
<evidence type="ECO:0000256" key="7">
    <source>
        <dbReference type="ARBA" id="ARBA00023014"/>
    </source>
</evidence>
<dbReference type="InterPro" id="IPR016171">
    <property type="entry name" value="Vanillyl_alc_oxidase_C-sub2"/>
</dbReference>
<sequence>MADARELVAALRRAGVAGASASVLDRALYASDASLYRVVPEAVAKPRSREELLACLGVAREVGVPLTMRGAGTSIAGNAVGHGLVVDTSRLDRVLAISPEQRTAVVEPGVVHASLQAAAALHGLRFGPDPSTHSRCTIGGMVGNNACGSRALGFGRTSDNVSGLEAAFGNGSVETLGEGAAGATAARLAELGAASLGPIRTQFGHFARQGSGYALEHLLPERLAPHRLLVGSEGTLGVVLSATVSLVEEPAARAVLLIGYPTMAEAADAVPAVLASSDGFLALEGLDARIVDVVRVRGGAVPEMPRGGGWLMAELTAASADEAVARATRVAATAGGLGHRIVTDHAEQLRLWQIREDGAGLAGRSLGRPAYSGWEDAAVPPERLGAWLRQFDELLVAHGLQGVPYGHFGDGCVHARIDFTFDDGGARFRSFLTEAATAVAALGGSLSGEHGDGRARSELLPLMYDDAALALFAQVKRICDPDNLLNPGVLVDPAPLDADLRPARSVAPVRTRLQLGETLGEAAHRCTGVGKCVAPAAGGVMCPSWRATRDEKDSTRGRARVLQEALDGSLVAGLDDPAVHEALDLCLACKGCSSDCPAGVDMAAYKVEALQQQYAGWRTARRPREHRTLGWLPRWARLTPPVLANRVLDRPVLGRLVARAAGVDTRRSLPRFAATRLRDLVETRVSTRHNPGLEAAKPGSRRVWIWADTFTDRFTPEAGLAALRLLDDAGLDARVIPADACCGLTWLATGQVDGARRAIARAVERLHPYVTSGVPVIGLEPSCLATLRDDAERVVPGERTTAVAHGISTLAELLATLEGWRPRDLTGVEIVAQPHCHHSSVLGWSADEALLRQAGATVTRVDGCCGLAGSFGVTPEHHDVSVAIAETGLLPAVRAAGPGAVVLADGFSCRYQLDDLAGVRALHLAELLAGQNP</sequence>
<protein>
    <submittedName>
        <fullName evidence="9">FAD-binding oxidoreductase</fullName>
    </submittedName>
</protein>
<keyword evidence="6" id="KW-0408">Iron</keyword>
<dbReference type="GO" id="GO:0008720">
    <property type="term" value="F:D-lactate dehydrogenase (NAD+) activity"/>
    <property type="evidence" value="ECO:0007669"/>
    <property type="project" value="TreeGrafter"/>
</dbReference>
<comment type="caution">
    <text evidence="9">The sequence shown here is derived from an EMBL/GenBank/DDBJ whole genome shotgun (WGS) entry which is preliminary data.</text>
</comment>
<dbReference type="AlphaFoldDB" id="A0A4R1CJJ8"/>
<keyword evidence="3" id="KW-0479">Metal-binding</keyword>
<dbReference type="InterPro" id="IPR017896">
    <property type="entry name" value="4Fe4S_Fe-S-bd"/>
</dbReference>
<dbReference type="PROSITE" id="PS00198">
    <property type="entry name" value="4FE4S_FER_1"/>
    <property type="match status" value="1"/>
</dbReference>
<keyword evidence="5" id="KW-0560">Oxidoreductase</keyword>
<evidence type="ECO:0000256" key="3">
    <source>
        <dbReference type="ARBA" id="ARBA00022723"/>
    </source>
</evidence>
<dbReference type="GO" id="GO:1903457">
    <property type="term" value="P:lactate catabolic process"/>
    <property type="evidence" value="ECO:0007669"/>
    <property type="project" value="TreeGrafter"/>
</dbReference>
<dbReference type="GO" id="GO:0071949">
    <property type="term" value="F:FAD binding"/>
    <property type="evidence" value="ECO:0007669"/>
    <property type="project" value="InterPro"/>
</dbReference>
<gene>
    <name evidence="9" type="ORF">EPD65_03900</name>
</gene>
<dbReference type="Pfam" id="PF01565">
    <property type="entry name" value="FAD_binding_4"/>
    <property type="match status" value="1"/>
</dbReference>
<evidence type="ECO:0000259" key="8">
    <source>
        <dbReference type="PROSITE" id="PS51387"/>
    </source>
</evidence>